<dbReference type="EMBL" id="ML732264">
    <property type="protein sequence ID" value="KAB8071749.1"/>
    <property type="molecule type" value="Genomic_DNA"/>
</dbReference>
<keyword evidence="2" id="KW-1185">Reference proteome</keyword>
<name>A0A5N5WTV1_9EURO</name>
<proteinExistence type="predicted"/>
<evidence type="ECO:0000313" key="1">
    <source>
        <dbReference type="EMBL" id="KAB8071749.1"/>
    </source>
</evidence>
<organism evidence="1 2">
    <name type="scientific">Aspergillus leporis</name>
    <dbReference type="NCBI Taxonomy" id="41062"/>
    <lineage>
        <taxon>Eukaryota</taxon>
        <taxon>Fungi</taxon>
        <taxon>Dikarya</taxon>
        <taxon>Ascomycota</taxon>
        <taxon>Pezizomycotina</taxon>
        <taxon>Eurotiomycetes</taxon>
        <taxon>Eurotiomycetidae</taxon>
        <taxon>Eurotiales</taxon>
        <taxon>Aspergillaceae</taxon>
        <taxon>Aspergillus</taxon>
        <taxon>Aspergillus subgen. Circumdati</taxon>
    </lineage>
</organism>
<dbReference type="Proteomes" id="UP000326565">
    <property type="component" value="Unassembled WGS sequence"/>
</dbReference>
<gene>
    <name evidence="1" type="ORF">BDV29DRAFT_178655</name>
</gene>
<accession>A0A5N5WTV1</accession>
<sequence length="187" mass="21115">MCREEERAHQVQQQAGRLQPVGATHTVNMKAHPLRSFQERLITATVGGISLIVVHVPSVDVSLCRSFWGTHGNLTQSITTTPCPSFFPPKLPNLPTKTHHRIPRRDDGVQDHDLPVIGLSRVGLSTEPLDDDVLVPFSLEQRVRRQEVRGSRGWRAVYMGRAPRRIGISVVGEVVRVGSWLRAWWRR</sequence>
<reference evidence="1 2" key="1">
    <citation type="submission" date="2019-04" db="EMBL/GenBank/DDBJ databases">
        <title>Friends and foes A comparative genomics study of 23 Aspergillus species from section Flavi.</title>
        <authorList>
            <consortium name="DOE Joint Genome Institute"/>
            <person name="Kjaerbolling I."/>
            <person name="Vesth T."/>
            <person name="Frisvad J.C."/>
            <person name="Nybo J.L."/>
            <person name="Theobald S."/>
            <person name="Kildgaard S."/>
            <person name="Isbrandt T."/>
            <person name="Kuo A."/>
            <person name="Sato A."/>
            <person name="Lyhne E.K."/>
            <person name="Kogle M.E."/>
            <person name="Wiebenga A."/>
            <person name="Kun R.S."/>
            <person name="Lubbers R.J."/>
            <person name="Makela M.R."/>
            <person name="Barry K."/>
            <person name="Chovatia M."/>
            <person name="Clum A."/>
            <person name="Daum C."/>
            <person name="Haridas S."/>
            <person name="He G."/>
            <person name="LaButti K."/>
            <person name="Lipzen A."/>
            <person name="Mondo S."/>
            <person name="Riley R."/>
            <person name="Salamov A."/>
            <person name="Simmons B.A."/>
            <person name="Magnuson J.K."/>
            <person name="Henrissat B."/>
            <person name="Mortensen U.H."/>
            <person name="Larsen T.O."/>
            <person name="Devries R.P."/>
            <person name="Grigoriev I.V."/>
            <person name="Machida M."/>
            <person name="Baker S.E."/>
            <person name="Andersen M.R."/>
        </authorList>
    </citation>
    <scope>NUCLEOTIDE SEQUENCE [LARGE SCALE GENOMIC DNA]</scope>
    <source>
        <strain evidence="1 2">CBS 151.66</strain>
    </source>
</reference>
<dbReference type="AlphaFoldDB" id="A0A5N5WTV1"/>
<protein>
    <submittedName>
        <fullName evidence="1">Uncharacterized protein</fullName>
    </submittedName>
</protein>
<evidence type="ECO:0000313" key="2">
    <source>
        <dbReference type="Proteomes" id="UP000326565"/>
    </source>
</evidence>